<organism evidence="1 2">
    <name type="scientific">Nicotiana attenuata</name>
    <name type="common">Coyote tobacco</name>
    <dbReference type="NCBI Taxonomy" id="49451"/>
    <lineage>
        <taxon>Eukaryota</taxon>
        <taxon>Viridiplantae</taxon>
        <taxon>Streptophyta</taxon>
        <taxon>Embryophyta</taxon>
        <taxon>Tracheophyta</taxon>
        <taxon>Spermatophyta</taxon>
        <taxon>Magnoliopsida</taxon>
        <taxon>eudicotyledons</taxon>
        <taxon>Gunneridae</taxon>
        <taxon>Pentapetalae</taxon>
        <taxon>asterids</taxon>
        <taxon>lamiids</taxon>
        <taxon>Solanales</taxon>
        <taxon>Solanaceae</taxon>
        <taxon>Nicotianoideae</taxon>
        <taxon>Nicotianeae</taxon>
        <taxon>Nicotiana</taxon>
    </lineage>
</organism>
<evidence type="ECO:0000313" key="2">
    <source>
        <dbReference type="Proteomes" id="UP000187609"/>
    </source>
</evidence>
<dbReference type="EMBL" id="MJEQ01002346">
    <property type="protein sequence ID" value="OIT27601.1"/>
    <property type="molecule type" value="Genomic_DNA"/>
</dbReference>
<protein>
    <submittedName>
        <fullName evidence="1">Uncharacterized protein</fullName>
    </submittedName>
</protein>
<dbReference type="AlphaFoldDB" id="A0A1J6L959"/>
<name>A0A1J6L959_NICAT</name>
<dbReference type="Gramene" id="OIT27601">
    <property type="protein sequence ID" value="OIT27601"/>
    <property type="gene ID" value="A4A49_52924"/>
</dbReference>
<evidence type="ECO:0000313" key="1">
    <source>
        <dbReference type="EMBL" id="OIT27601.1"/>
    </source>
</evidence>
<sequence length="110" mass="12672">MALTGLIMGPNLKSLEQTLNLCDVLDYINSLLQFSFYWKLLKVLGCLVLYLKIVVTKGSLYLEHQEIREVFVEFMSTLLSILKEILNLTKETKRILPVLNERLALPIFAK</sequence>
<accession>A0A1J6L959</accession>
<proteinExistence type="predicted"/>
<dbReference type="Proteomes" id="UP000187609">
    <property type="component" value="Unassembled WGS sequence"/>
</dbReference>
<gene>
    <name evidence="1" type="ORF">A4A49_52924</name>
</gene>
<comment type="caution">
    <text evidence="1">The sequence shown here is derived from an EMBL/GenBank/DDBJ whole genome shotgun (WGS) entry which is preliminary data.</text>
</comment>
<keyword evidence="2" id="KW-1185">Reference proteome</keyword>
<reference evidence="1" key="1">
    <citation type="submission" date="2016-11" db="EMBL/GenBank/DDBJ databases">
        <title>The genome of Nicotiana attenuata.</title>
        <authorList>
            <person name="Xu S."/>
            <person name="Brockmoeller T."/>
            <person name="Gaquerel E."/>
            <person name="Navarro A."/>
            <person name="Kuhl H."/>
            <person name="Gase K."/>
            <person name="Ling Z."/>
            <person name="Zhou W."/>
            <person name="Kreitzer C."/>
            <person name="Stanke M."/>
            <person name="Tang H."/>
            <person name="Lyons E."/>
            <person name="Pandey P."/>
            <person name="Pandey S.P."/>
            <person name="Timmermann B."/>
            <person name="Baldwin I.T."/>
        </authorList>
    </citation>
    <scope>NUCLEOTIDE SEQUENCE [LARGE SCALE GENOMIC DNA]</scope>
    <source>
        <strain evidence="1">UT</strain>
    </source>
</reference>